<evidence type="ECO:0000313" key="1">
    <source>
        <dbReference type="EMBL" id="CAH1203818.1"/>
    </source>
</evidence>
<dbReference type="Proteomes" id="UP000838821">
    <property type="component" value="Unassembled WGS sequence"/>
</dbReference>
<protein>
    <recommendedName>
        <fullName evidence="3">GNAT family N-acetyltransferase</fullName>
    </recommendedName>
</protein>
<proteinExistence type="predicted"/>
<dbReference type="EMBL" id="CAKMMW010000005">
    <property type="protein sequence ID" value="CAH1203818.1"/>
    <property type="molecule type" value="Genomic_DNA"/>
</dbReference>
<comment type="caution">
    <text evidence="1">The sequence shown here is derived from an EMBL/GenBank/DDBJ whole genome shotgun (WGS) entry which is preliminary data.</text>
</comment>
<accession>A0ABN8GA05</accession>
<evidence type="ECO:0000313" key="2">
    <source>
        <dbReference type="Proteomes" id="UP000838821"/>
    </source>
</evidence>
<sequence length="68" mass="7870">METVKYDIELDNAILFGQFIMVMKDGRIVGWGMIDAWNENEVKVGDEWYSRKKCSFIVSPAPQTSFFS</sequence>
<dbReference type="RefSeq" id="WP_236287364.1">
    <property type="nucleotide sequence ID" value="NZ_CAKMMW010000005.1"/>
</dbReference>
<name>A0ABN8GA05_9BACL</name>
<organism evidence="1 2">
    <name type="scientific">Paenibacillus allorhizoplanae</name>
    <dbReference type="NCBI Taxonomy" id="2905648"/>
    <lineage>
        <taxon>Bacteria</taxon>
        <taxon>Bacillati</taxon>
        <taxon>Bacillota</taxon>
        <taxon>Bacilli</taxon>
        <taxon>Bacillales</taxon>
        <taxon>Paenibacillaceae</taxon>
        <taxon>Paenibacillus</taxon>
    </lineage>
</organism>
<evidence type="ECO:0008006" key="3">
    <source>
        <dbReference type="Google" id="ProtNLM"/>
    </source>
</evidence>
<reference evidence="1" key="1">
    <citation type="submission" date="2022-01" db="EMBL/GenBank/DDBJ databases">
        <authorList>
            <person name="Criscuolo A."/>
        </authorList>
    </citation>
    <scope>NUCLEOTIDE SEQUENCE</scope>
    <source>
        <strain evidence="1">CIP111891</strain>
    </source>
</reference>
<gene>
    <name evidence="1" type="ORF">PAECIP111891_02436</name>
</gene>
<keyword evidence="2" id="KW-1185">Reference proteome</keyword>